<proteinExistence type="predicted"/>
<evidence type="ECO:0000313" key="1">
    <source>
        <dbReference type="EMBL" id="AWK86721.1"/>
    </source>
</evidence>
<dbReference type="RefSeq" id="WP_109327152.1">
    <property type="nucleotide sequence ID" value="NZ_CP029353.1"/>
</dbReference>
<name>A0A2S2CQF4_9PROT</name>
<dbReference type="AlphaFoldDB" id="A0A2S2CQF4"/>
<keyword evidence="2" id="KW-1185">Reference proteome</keyword>
<dbReference type="OrthoDB" id="7307373at2"/>
<gene>
    <name evidence="1" type="ORF">DEW08_11150</name>
</gene>
<dbReference type="KEGG" id="azz:DEW08_11150"/>
<organism evidence="1 2">
    <name type="scientific">Azospirillum thermophilum</name>
    <dbReference type="NCBI Taxonomy" id="2202148"/>
    <lineage>
        <taxon>Bacteria</taxon>
        <taxon>Pseudomonadati</taxon>
        <taxon>Pseudomonadota</taxon>
        <taxon>Alphaproteobacteria</taxon>
        <taxon>Rhodospirillales</taxon>
        <taxon>Azospirillaceae</taxon>
        <taxon>Azospirillum</taxon>
    </lineage>
</organism>
<dbReference type="EMBL" id="CP029353">
    <property type="protein sequence ID" value="AWK86721.1"/>
    <property type="molecule type" value="Genomic_DNA"/>
</dbReference>
<evidence type="ECO:0000313" key="2">
    <source>
        <dbReference type="Proteomes" id="UP000245629"/>
    </source>
</evidence>
<accession>A0A2S2CQF4</accession>
<reference evidence="2" key="1">
    <citation type="submission" date="2018-05" db="EMBL/GenBank/DDBJ databases">
        <title>Azospirillum thermophila sp. nov., a novel isolated from hot spring.</title>
        <authorList>
            <person name="Zhao Z."/>
        </authorList>
    </citation>
    <scope>NUCLEOTIDE SEQUENCE [LARGE SCALE GENOMIC DNA]</scope>
    <source>
        <strain evidence="2">CFH 70021</strain>
    </source>
</reference>
<dbReference type="Proteomes" id="UP000245629">
    <property type="component" value="Chromosome 2"/>
</dbReference>
<protein>
    <submittedName>
        <fullName evidence="1">Uncharacterized protein</fullName>
    </submittedName>
</protein>
<sequence>MFNPMTTAIAGWSAAIEVRSERFLSFEVGTEPAGAPVTMRQLLDRNGFDPGEKTRYLMTLPPLDAVEALAAIVGRCRIDGSPCPDPLALARASLSFAGRAVAPVEIHPEWRAVAAIVATLRRLFTPPRSRGG</sequence>